<organism evidence="1 2">
    <name type="scientific">Acaulospora morrowiae</name>
    <dbReference type="NCBI Taxonomy" id="94023"/>
    <lineage>
        <taxon>Eukaryota</taxon>
        <taxon>Fungi</taxon>
        <taxon>Fungi incertae sedis</taxon>
        <taxon>Mucoromycota</taxon>
        <taxon>Glomeromycotina</taxon>
        <taxon>Glomeromycetes</taxon>
        <taxon>Diversisporales</taxon>
        <taxon>Acaulosporaceae</taxon>
        <taxon>Acaulospora</taxon>
    </lineage>
</organism>
<protein>
    <submittedName>
        <fullName evidence="1">2340_t:CDS:1</fullName>
    </submittedName>
</protein>
<name>A0A9N9F6B5_9GLOM</name>
<gene>
    <name evidence="1" type="ORF">AMORRO_LOCUS3774</name>
</gene>
<dbReference type="Proteomes" id="UP000789342">
    <property type="component" value="Unassembled WGS sequence"/>
</dbReference>
<reference evidence="1" key="1">
    <citation type="submission" date="2021-06" db="EMBL/GenBank/DDBJ databases">
        <authorList>
            <person name="Kallberg Y."/>
            <person name="Tangrot J."/>
            <person name="Rosling A."/>
        </authorList>
    </citation>
    <scope>NUCLEOTIDE SEQUENCE</scope>
    <source>
        <strain evidence="1">CL551</strain>
    </source>
</reference>
<evidence type="ECO:0000313" key="2">
    <source>
        <dbReference type="Proteomes" id="UP000789342"/>
    </source>
</evidence>
<sequence length="43" mass="5027">HMRGERDSTDVPYQNSIIDAHLSLINEYNISDSFQVQYTILEI</sequence>
<comment type="caution">
    <text evidence="1">The sequence shown here is derived from an EMBL/GenBank/DDBJ whole genome shotgun (WGS) entry which is preliminary data.</text>
</comment>
<keyword evidence="2" id="KW-1185">Reference proteome</keyword>
<accession>A0A9N9F6B5</accession>
<dbReference type="EMBL" id="CAJVPV010001912">
    <property type="protein sequence ID" value="CAG8511993.1"/>
    <property type="molecule type" value="Genomic_DNA"/>
</dbReference>
<evidence type="ECO:0000313" key="1">
    <source>
        <dbReference type="EMBL" id="CAG8511993.1"/>
    </source>
</evidence>
<proteinExistence type="predicted"/>
<dbReference type="AlphaFoldDB" id="A0A9N9F6B5"/>
<feature type="non-terminal residue" evidence="1">
    <location>
        <position position="1"/>
    </location>
</feature>